<dbReference type="Gramene" id="TVU04378">
    <property type="protein sequence ID" value="TVU04378"/>
    <property type="gene ID" value="EJB05_50059"/>
</dbReference>
<dbReference type="Gene3D" id="1.20.5.340">
    <property type="match status" value="1"/>
</dbReference>
<evidence type="ECO:0000313" key="2">
    <source>
        <dbReference type="EMBL" id="TVU04378.1"/>
    </source>
</evidence>
<gene>
    <name evidence="2" type="ORF">EJB05_50059</name>
</gene>
<dbReference type="EMBL" id="RWGY01000063">
    <property type="protein sequence ID" value="TVU04378.1"/>
    <property type="molecule type" value="Genomic_DNA"/>
</dbReference>
<organism evidence="2 3">
    <name type="scientific">Eragrostis curvula</name>
    <name type="common">weeping love grass</name>
    <dbReference type="NCBI Taxonomy" id="38414"/>
    <lineage>
        <taxon>Eukaryota</taxon>
        <taxon>Viridiplantae</taxon>
        <taxon>Streptophyta</taxon>
        <taxon>Embryophyta</taxon>
        <taxon>Tracheophyta</taxon>
        <taxon>Spermatophyta</taxon>
        <taxon>Magnoliopsida</taxon>
        <taxon>Liliopsida</taxon>
        <taxon>Poales</taxon>
        <taxon>Poaceae</taxon>
        <taxon>PACMAD clade</taxon>
        <taxon>Chloridoideae</taxon>
        <taxon>Eragrostideae</taxon>
        <taxon>Eragrostidinae</taxon>
        <taxon>Eragrostis</taxon>
    </lineage>
</organism>
<feature type="non-terminal residue" evidence="2">
    <location>
        <position position="1"/>
    </location>
</feature>
<proteinExistence type="predicted"/>
<name>A0A5J9SZ98_9POAL</name>
<comment type="caution">
    <text evidence="2">The sequence shown here is derived from an EMBL/GenBank/DDBJ whole genome shotgun (WGS) entry which is preliminary data.</text>
</comment>
<accession>A0A5J9SZ98</accession>
<dbReference type="Proteomes" id="UP000324897">
    <property type="component" value="Unassembled WGS sequence"/>
</dbReference>
<keyword evidence="1" id="KW-0175">Coiled coil</keyword>
<protein>
    <submittedName>
        <fullName evidence="2">Uncharacterized protein</fullName>
    </submittedName>
</protein>
<reference evidence="2 3" key="1">
    <citation type="journal article" date="2019" name="Sci. Rep.">
        <title>A high-quality genome of Eragrostis curvula grass provides insights into Poaceae evolution and supports new strategies to enhance forage quality.</title>
        <authorList>
            <person name="Carballo J."/>
            <person name="Santos B.A.C.M."/>
            <person name="Zappacosta D."/>
            <person name="Garbus I."/>
            <person name="Selva J.P."/>
            <person name="Gallo C.A."/>
            <person name="Diaz A."/>
            <person name="Albertini E."/>
            <person name="Caccamo M."/>
            <person name="Echenique V."/>
        </authorList>
    </citation>
    <scope>NUCLEOTIDE SEQUENCE [LARGE SCALE GENOMIC DNA]</scope>
    <source>
        <strain evidence="3">cv. Victoria</strain>
        <tissue evidence="2">Leaf</tissue>
    </source>
</reference>
<dbReference type="SUPFAM" id="SSF57997">
    <property type="entry name" value="Tropomyosin"/>
    <property type="match status" value="1"/>
</dbReference>
<keyword evidence="3" id="KW-1185">Reference proteome</keyword>
<evidence type="ECO:0000313" key="3">
    <source>
        <dbReference type="Proteomes" id="UP000324897"/>
    </source>
</evidence>
<evidence type="ECO:0000256" key="1">
    <source>
        <dbReference type="SAM" id="Coils"/>
    </source>
</evidence>
<sequence length="255" mass="28144">MAANLGPLSDRSRVQLLPEPHVQPRNILTPSAGGELFLHSIFETMQEEFLPFDVTFDSVEVAEGSSLACDEVPANTFVMNTQAVELSVAAAKRIRLPQVEDELMLQGGDTLYKSLLSSQVKSLAITHASLRQCRELSRMKADRDSLRKDLNVLETKVKEKEEALALSEKRLAHLSSEKESLSKSAQDFETKVASLDKRVEELDASLAKARENNEDLRGKVDAADQELDVLVQAERLRLSGICGQIRDALISVGMV</sequence>
<dbReference type="AlphaFoldDB" id="A0A5J9SZ98"/>
<feature type="coiled-coil region" evidence="1">
    <location>
        <begin position="136"/>
        <end position="233"/>
    </location>
</feature>